<keyword evidence="3" id="KW-0732">Signal</keyword>
<dbReference type="FunFam" id="2.60.40.2310:FF:000001">
    <property type="entry name" value="Subtilisin-like protease SBT1.5"/>
    <property type="match status" value="1"/>
</dbReference>
<reference evidence="6 7" key="1">
    <citation type="journal article" date="2014" name="Agronomy (Basel)">
        <title>A Draft Genome Sequence for Ensete ventricosum, the Drought-Tolerant Tree Against Hunger.</title>
        <authorList>
            <person name="Harrison J."/>
            <person name="Moore K.A."/>
            <person name="Paszkiewicz K."/>
            <person name="Jones T."/>
            <person name="Grant M."/>
            <person name="Ambacheew D."/>
            <person name="Muzemil S."/>
            <person name="Studholme D.J."/>
        </authorList>
    </citation>
    <scope>NUCLEOTIDE SEQUENCE [LARGE SCALE GENOMIC DNA]</scope>
</reference>
<evidence type="ECO:0000313" key="7">
    <source>
        <dbReference type="Proteomes" id="UP000287651"/>
    </source>
</evidence>
<dbReference type="InterPro" id="IPR041469">
    <property type="entry name" value="Subtilisin-like_FN3"/>
</dbReference>
<dbReference type="EMBL" id="AMZH03000778">
    <property type="protein sequence ID" value="RRT82002.1"/>
    <property type="molecule type" value="Genomic_DNA"/>
</dbReference>
<evidence type="ECO:0000256" key="3">
    <source>
        <dbReference type="ARBA" id="ARBA00022729"/>
    </source>
</evidence>
<dbReference type="InterPro" id="IPR045051">
    <property type="entry name" value="SBT"/>
</dbReference>
<accession>A0A427B0E6</accession>
<dbReference type="Proteomes" id="UP000287651">
    <property type="component" value="Unassembled WGS sequence"/>
</dbReference>
<dbReference type="Gene3D" id="3.40.50.200">
    <property type="entry name" value="Peptidase S8/S53 domain"/>
    <property type="match status" value="1"/>
</dbReference>
<gene>
    <name evidence="6" type="ORF">B296_00007048</name>
</gene>
<evidence type="ECO:0000313" key="6">
    <source>
        <dbReference type="EMBL" id="RRT82002.1"/>
    </source>
</evidence>
<dbReference type="InterPro" id="IPR036852">
    <property type="entry name" value="Peptidase_S8/S53_dom_sf"/>
</dbReference>
<keyword evidence="4" id="KW-0378">Hydrolase</keyword>
<comment type="caution">
    <text evidence="6">The sequence shown here is derived from an EMBL/GenBank/DDBJ whole genome shotgun (WGS) entry which is preliminary data.</text>
</comment>
<evidence type="ECO:0000256" key="4">
    <source>
        <dbReference type="ARBA" id="ARBA00022825"/>
    </source>
</evidence>
<evidence type="ECO:0000256" key="1">
    <source>
        <dbReference type="ARBA" id="ARBA00011073"/>
    </source>
</evidence>
<feature type="domain" description="Subtilisin-like protease fibronectin type-III" evidence="5">
    <location>
        <begin position="88"/>
        <end position="183"/>
    </location>
</feature>
<dbReference type="Gene3D" id="2.60.40.2310">
    <property type="match status" value="1"/>
</dbReference>
<protein>
    <recommendedName>
        <fullName evidence="5">Subtilisin-like protease fibronectin type-III domain-containing protein</fullName>
    </recommendedName>
</protein>
<sequence>MVGLPLAATILDDEGNPIKNFMGSQTDPWRFGAGNIQPNSVMDPGLVYDLTTTDYLNFLCSMGYNSTQLAHFTDPPYACPKQKIEEHNLNYPMIAIRYPTTTATATRTVKNVGPPGTYKVQVTQPVGITVSVTPSTLEFKSVGEEKPYTVEVTPNKPNQNPINVLGYITWSDGTRNVRSNIIVLDRW</sequence>
<dbReference type="AlphaFoldDB" id="A0A427B0E6"/>
<evidence type="ECO:0000259" key="5">
    <source>
        <dbReference type="Pfam" id="PF17766"/>
    </source>
</evidence>
<dbReference type="Pfam" id="PF17766">
    <property type="entry name" value="fn3_6"/>
    <property type="match status" value="1"/>
</dbReference>
<comment type="similarity">
    <text evidence="1">Belongs to the peptidase S8 family.</text>
</comment>
<proteinExistence type="inferred from homology"/>
<keyword evidence="2" id="KW-0645">Protease</keyword>
<name>A0A427B0E6_ENSVE</name>
<dbReference type="GO" id="GO:0006508">
    <property type="term" value="P:proteolysis"/>
    <property type="evidence" value="ECO:0007669"/>
    <property type="project" value="UniProtKB-KW"/>
</dbReference>
<evidence type="ECO:0000256" key="2">
    <source>
        <dbReference type="ARBA" id="ARBA00022670"/>
    </source>
</evidence>
<dbReference type="GO" id="GO:0004252">
    <property type="term" value="F:serine-type endopeptidase activity"/>
    <property type="evidence" value="ECO:0007669"/>
    <property type="project" value="InterPro"/>
</dbReference>
<keyword evidence="4" id="KW-0720">Serine protease</keyword>
<organism evidence="6 7">
    <name type="scientific">Ensete ventricosum</name>
    <name type="common">Abyssinian banana</name>
    <name type="synonym">Musa ensete</name>
    <dbReference type="NCBI Taxonomy" id="4639"/>
    <lineage>
        <taxon>Eukaryota</taxon>
        <taxon>Viridiplantae</taxon>
        <taxon>Streptophyta</taxon>
        <taxon>Embryophyta</taxon>
        <taxon>Tracheophyta</taxon>
        <taxon>Spermatophyta</taxon>
        <taxon>Magnoliopsida</taxon>
        <taxon>Liliopsida</taxon>
        <taxon>Zingiberales</taxon>
        <taxon>Musaceae</taxon>
        <taxon>Ensete</taxon>
    </lineage>
</organism>
<dbReference type="PANTHER" id="PTHR10795">
    <property type="entry name" value="PROPROTEIN CONVERTASE SUBTILISIN/KEXIN"/>
    <property type="match status" value="1"/>
</dbReference>